<name>A0A9W7SRD7_9PEZI</name>
<keyword evidence="3" id="KW-1185">Reference proteome</keyword>
<reference evidence="2 3" key="2">
    <citation type="journal article" date="2021" name="Curr. Genet.">
        <title>Genetic response to nitrogen starvation in the aggressive Eucalyptus foliar pathogen Teratosphaeria destructans.</title>
        <authorList>
            <person name="Havenga M."/>
            <person name="Wingfield B.D."/>
            <person name="Wingfield M.J."/>
            <person name="Dreyer L.L."/>
            <person name="Roets F."/>
            <person name="Aylward J."/>
        </authorList>
    </citation>
    <scope>NUCLEOTIDE SEQUENCE [LARGE SCALE GENOMIC DNA]</scope>
    <source>
        <strain evidence="2">CMW44962</strain>
    </source>
</reference>
<feature type="region of interest" description="Disordered" evidence="1">
    <location>
        <begin position="73"/>
        <end position="113"/>
    </location>
</feature>
<reference evidence="2 3" key="1">
    <citation type="journal article" date="2018" name="IMA Fungus">
        <title>IMA Genome-F 10: Nine draft genome sequences of Claviceps purpurea s.lat., including C. arundinis, C. humidiphila, and C. cf. spartinae, pseudomolecules for the pitch canker pathogen Fusarium circinatum, draft genome of Davidsoniella eucalypti, Grosmannia galeiformis, Quambalaria eucalypti, and Teratosphaeria destructans.</title>
        <authorList>
            <person name="Wingfield B.D."/>
            <person name="Liu M."/>
            <person name="Nguyen H.D."/>
            <person name="Lane F.A."/>
            <person name="Morgan S.W."/>
            <person name="De Vos L."/>
            <person name="Wilken P.M."/>
            <person name="Duong T.A."/>
            <person name="Aylward J."/>
            <person name="Coetzee M.P."/>
            <person name="Dadej K."/>
            <person name="De Beer Z.W."/>
            <person name="Findlay W."/>
            <person name="Havenga M."/>
            <person name="Kolarik M."/>
            <person name="Menzies J.G."/>
            <person name="Naidoo K."/>
            <person name="Pochopski O."/>
            <person name="Shoukouhi P."/>
            <person name="Santana Q.C."/>
            <person name="Seifert K.A."/>
            <person name="Soal N."/>
            <person name="Steenkamp E.T."/>
            <person name="Tatham C.T."/>
            <person name="van der Nest M.A."/>
            <person name="Wingfield M.J."/>
        </authorList>
    </citation>
    <scope>NUCLEOTIDE SEQUENCE [LARGE SCALE GENOMIC DNA]</scope>
    <source>
        <strain evidence="2">CMW44962</strain>
    </source>
</reference>
<sequence>MSSSTLRPEAASYGPSAYYSYPTWEEKINDEGNFGHFPTYTAFGMPNFDGYTVQGPSGSLSAPALPSGHLGLESLFDYKTPPGTHNTQTTTPNTKRRREFPARSKMLPDPPTISDIARLRCPSPSLTAIQQEVEDLKRLYVLMQFNSLAPC</sequence>
<dbReference type="Proteomes" id="UP001138500">
    <property type="component" value="Unassembled WGS sequence"/>
</dbReference>
<evidence type="ECO:0000313" key="2">
    <source>
        <dbReference type="EMBL" id="KAH9827219.1"/>
    </source>
</evidence>
<protein>
    <submittedName>
        <fullName evidence="2">Uncharacterized protein</fullName>
    </submittedName>
</protein>
<gene>
    <name evidence="2" type="ORF">Tdes44962_MAKER03029</name>
</gene>
<accession>A0A9W7SRD7</accession>
<feature type="compositionally biased region" description="Low complexity" evidence="1">
    <location>
        <begin position="80"/>
        <end position="93"/>
    </location>
</feature>
<organism evidence="2 3">
    <name type="scientific">Teratosphaeria destructans</name>
    <dbReference type="NCBI Taxonomy" id="418781"/>
    <lineage>
        <taxon>Eukaryota</taxon>
        <taxon>Fungi</taxon>
        <taxon>Dikarya</taxon>
        <taxon>Ascomycota</taxon>
        <taxon>Pezizomycotina</taxon>
        <taxon>Dothideomycetes</taxon>
        <taxon>Dothideomycetidae</taxon>
        <taxon>Mycosphaerellales</taxon>
        <taxon>Teratosphaeriaceae</taxon>
        <taxon>Teratosphaeria</taxon>
    </lineage>
</organism>
<dbReference type="EMBL" id="RIBY02001901">
    <property type="protein sequence ID" value="KAH9827219.1"/>
    <property type="molecule type" value="Genomic_DNA"/>
</dbReference>
<comment type="caution">
    <text evidence="2">The sequence shown here is derived from an EMBL/GenBank/DDBJ whole genome shotgun (WGS) entry which is preliminary data.</text>
</comment>
<evidence type="ECO:0000256" key="1">
    <source>
        <dbReference type="SAM" id="MobiDB-lite"/>
    </source>
</evidence>
<evidence type="ECO:0000313" key="3">
    <source>
        <dbReference type="Proteomes" id="UP001138500"/>
    </source>
</evidence>
<proteinExistence type="predicted"/>
<dbReference type="AlphaFoldDB" id="A0A9W7SRD7"/>